<reference evidence="5 6" key="1">
    <citation type="submission" date="2024-08" db="EMBL/GenBank/DDBJ databases">
        <title>Insights into the chromosomal genome structure of Flemingia macrophylla.</title>
        <authorList>
            <person name="Ding Y."/>
            <person name="Zhao Y."/>
            <person name="Bi W."/>
            <person name="Wu M."/>
            <person name="Zhao G."/>
            <person name="Gong Y."/>
            <person name="Li W."/>
            <person name="Zhang P."/>
        </authorList>
    </citation>
    <scope>NUCLEOTIDE SEQUENCE [LARGE SCALE GENOMIC DNA]</scope>
    <source>
        <strain evidence="5">DYQJB</strain>
        <tissue evidence="5">Leaf</tissue>
    </source>
</reference>
<keyword evidence="4" id="KW-0472">Membrane</keyword>
<evidence type="ECO:0000313" key="5">
    <source>
        <dbReference type="EMBL" id="KAL2329997.1"/>
    </source>
</evidence>
<proteinExistence type="predicted"/>
<dbReference type="EMBL" id="JBGMDY010000006">
    <property type="protein sequence ID" value="KAL2329997.1"/>
    <property type="molecule type" value="Genomic_DNA"/>
</dbReference>
<evidence type="ECO:0000256" key="1">
    <source>
        <dbReference type="ARBA" id="ARBA00004370"/>
    </source>
</evidence>
<dbReference type="Proteomes" id="UP001603857">
    <property type="component" value="Unassembled WGS sequence"/>
</dbReference>
<dbReference type="PROSITE" id="PS00154">
    <property type="entry name" value="ATPASE_E1_E2"/>
    <property type="match status" value="1"/>
</dbReference>
<name>A0ABD1M2H4_9FABA</name>
<keyword evidence="6" id="KW-1185">Reference proteome</keyword>
<protein>
    <submittedName>
        <fullName evidence="5">Uncharacterized protein</fullName>
    </submittedName>
</protein>
<accession>A0ABD1M2H4</accession>
<evidence type="ECO:0000313" key="6">
    <source>
        <dbReference type="Proteomes" id="UP001603857"/>
    </source>
</evidence>
<dbReference type="InterPro" id="IPR018303">
    <property type="entry name" value="ATPase_P-typ_P_site"/>
</dbReference>
<evidence type="ECO:0000256" key="3">
    <source>
        <dbReference type="ARBA" id="ARBA00022989"/>
    </source>
</evidence>
<sequence>MNNFELALQFGPLGFRLWSLLALVLLASPSYDCYGWYWSLCNSRCSDQRGASIRKCTQGVFLLVPFHSVGKKHVNCIVFDKTGTLTVGKQVVAKPTP</sequence>
<comment type="caution">
    <text evidence="5">The sequence shown here is derived from an EMBL/GenBank/DDBJ whole genome shotgun (WGS) entry which is preliminary data.</text>
</comment>
<comment type="subcellular location">
    <subcellularLocation>
        <location evidence="1">Membrane</location>
    </subcellularLocation>
</comment>
<dbReference type="GO" id="GO:0016020">
    <property type="term" value="C:membrane"/>
    <property type="evidence" value="ECO:0007669"/>
    <property type="project" value="UniProtKB-SubCell"/>
</dbReference>
<evidence type="ECO:0000256" key="4">
    <source>
        <dbReference type="ARBA" id="ARBA00023136"/>
    </source>
</evidence>
<keyword evidence="3" id="KW-1133">Transmembrane helix</keyword>
<organism evidence="5 6">
    <name type="scientific">Flemingia macrophylla</name>
    <dbReference type="NCBI Taxonomy" id="520843"/>
    <lineage>
        <taxon>Eukaryota</taxon>
        <taxon>Viridiplantae</taxon>
        <taxon>Streptophyta</taxon>
        <taxon>Embryophyta</taxon>
        <taxon>Tracheophyta</taxon>
        <taxon>Spermatophyta</taxon>
        <taxon>Magnoliopsida</taxon>
        <taxon>eudicotyledons</taxon>
        <taxon>Gunneridae</taxon>
        <taxon>Pentapetalae</taxon>
        <taxon>rosids</taxon>
        <taxon>fabids</taxon>
        <taxon>Fabales</taxon>
        <taxon>Fabaceae</taxon>
        <taxon>Papilionoideae</taxon>
        <taxon>50 kb inversion clade</taxon>
        <taxon>NPAAA clade</taxon>
        <taxon>indigoferoid/millettioid clade</taxon>
        <taxon>Phaseoleae</taxon>
        <taxon>Flemingia</taxon>
    </lineage>
</organism>
<dbReference type="AlphaFoldDB" id="A0ABD1M2H4"/>
<evidence type="ECO:0000256" key="2">
    <source>
        <dbReference type="ARBA" id="ARBA00022692"/>
    </source>
</evidence>
<keyword evidence="2" id="KW-0812">Transmembrane</keyword>
<gene>
    <name evidence="5" type="ORF">Fmac_017578</name>
</gene>